<protein>
    <recommendedName>
        <fullName evidence="8">Rhodopsin domain-containing protein</fullName>
    </recommendedName>
</protein>
<comment type="subcellular location">
    <subcellularLocation>
        <location evidence="1">Membrane</location>
        <topology evidence="1">Multi-pass membrane protein</topology>
    </subcellularLocation>
</comment>
<dbReference type="OrthoDB" id="3923077at2759"/>
<dbReference type="AlphaFoldDB" id="A0A136IKR1"/>
<feature type="transmembrane region" description="Helical" evidence="7">
    <location>
        <begin position="46"/>
        <end position="69"/>
    </location>
</feature>
<feature type="transmembrane region" description="Helical" evidence="7">
    <location>
        <begin position="89"/>
        <end position="112"/>
    </location>
</feature>
<keyword evidence="2 7" id="KW-0812">Transmembrane</keyword>
<evidence type="ECO:0000256" key="6">
    <source>
        <dbReference type="SAM" id="MobiDB-lite"/>
    </source>
</evidence>
<dbReference type="InParanoid" id="A0A136IKR1"/>
<dbReference type="Proteomes" id="UP000070501">
    <property type="component" value="Unassembled WGS sequence"/>
</dbReference>
<feature type="transmembrane region" description="Helical" evidence="7">
    <location>
        <begin position="207"/>
        <end position="227"/>
    </location>
</feature>
<evidence type="ECO:0000256" key="3">
    <source>
        <dbReference type="ARBA" id="ARBA00022989"/>
    </source>
</evidence>
<dbReference type="PANTHER" id="PTHR33048">
    <property type="entry name" value="PTH11-LIKE INTEGRAL MEMBRANE PROTEIN (AFU_ORTHOLOGUE AFUA_5G11245)"/>
    <property type="match status" value="1"/>
</dbReference>
<feature type="region of interest" description="Disordered" evidence="6">
    <location>
        <begin position="311"/>
        <end position="416"/>
    </location>
</feature>
<feature type="domain" description="Rhodopsin" evidence="8">
    <location>
        <begin position="30"/>
        <end position="268"/>
    </location>
</feature>
<dbReference type="InterPro" id="IPR052337">
    <property type="entry name" value="SAT4-like"/>
</dbReference>
<keyword evidence="4 7" id="KW-0472">Membrane</keyword>
<dbReference type="Pfam" id="PF20684">
    <property type="entry name" value="Fung_rhodopsin"/>
    <property type="match status" value="1"/>
</dbReference>
<evidence type="ECO:0000256" key="1">
    <source>
        <dbReference type="ARBA" id="ARBA00004141"/>
    </source>
</evidence>
<feature type="compositionally biased region" description="Polar residues" evidence="6">
    <location>
        <begin position="311"/>
        <end position="333"/>
    </location>
</feature>
<dbReference type="InterPro" id="IPR049326">
    <property type="entry name" value="Rhodopsin_dom_fungi"/>
</dbReference>
<comment type="similarity">
    <text evidence="5">Belongs to the SAT4 family.</text>
</comment>
<accession>A0A136IKR1</accession>
<feature type="compositionally biased region" description="Polar residues" evidence="6">
    <location>
        <begin position="349"/>
        <end position="359"/>
    </location>
</feature>
<name>A0A136IKR1_9PEZI</name>
<evidence type="ECO:0000313" key="10">
    <source>
        <dbReference type="Proteomes" id="UP000070501"/>
    </source>
</evidence>
<feature type="transmembrane region" description="Helical" evidence="7">
    <location>
        <begin position="173"/>
        <end position="195"/>
    </location>
</feature>
<dbReference type="PANTHER" id="PTHR33048:SF96">
    <property type="entry name" value="INTEGRAL MEMBRANE PROTEIN"/>
    <property type="match status" value="1"/>
</dbReference>
<keyword evidence="3 7" id="KW-1133">Transmembrane helix</keyword>
<organism evidence="9 10">
    <name type="scientific">Microdochium bolleyi</name>
    <dbReference type="NCBI Taxonomy" id="196109"/>
    <lineage>
        <taxon>Eukaryota</taxon>
        <taxon>Fungi</taxon>
        <taxon>Dikarya</taxon>
        <taxon>Ascomycota</taxon>
        <taxon>Pezizomycotina</taxon>
        <taxon>Sordariomycetes</taxon>
        <taxon>Xylariomycetidae</taxon>
        <taxon>Xylariales</taxon>
        <taxon>Microdochiaceae</taxon>
        <taxon>Microdochium</taxon>
    </lineage>
</organism>
<sequence>MPRSYASDRSLELRTVALVLWSLAATATALRIYVRTRIMKAFTIDDWFMMLAMASYTSNTVTCVLGTVYGSGRHMTDLELPNIIKALMFWWACYPTFAISMIASKFSVGFFLLRITTQKVHRWIIYIAMGLTLVTGLIFFFVAIFQCSPVEYAWNKLIAGTCIELTNIIKVTIGYSTFAIITDFTFTLLPAWLVLHLQMDKKTKMALIPILGMACIASSAVAVRLAYLDDFTNPDFLWATTDIAIWSQTEQGLAIAAGSFATLRPLFRALLTKLGLTQGASAASPGYGTGASGVGVRSGRVTGGGYKFNSTFTSSKQNSSRNGGPNSMFSMSTFKRIDDDDVEKGSGVGSTSELNSPVTPSGRERSESTEDAGVAVGHGDYRVSIMSRSPPPRLPQKDFEAVHVGGGRAYRGENRY</sequence>
<evidence type="ECO:0000256" key="2">
    <source>
        <dbReference type="ARBA" id="ARBA00022692"/>
    </source>
</evidence>
<feature type="transmembrane region" description="Helical" evidence="7">
    <location>
        <begin position="15"/>
        <end position="34"/>
    </location>
</feature>
<dbReference type="GO" id="GO:0016020">
    <property type="term" value="C:membrane"/>
    <property type="evidence" value="ECO:0007669"/>
    <property type="project" value="UniProtKB-SubCell"/>
</dbReference>
<dbReference type="EMBL" id="KQ964279">
    <property type="protein sequence ID" value="KXJ85567.1"/>
    <property type="molecule type" value="Genomic_DNA"/>
</dbReference>
<proteinExistence type="inferred from homology"/>
<evidence type="ECO:0000256" key="7">
    <source>
        <dbReference type="SAM" id="Phobius"/>
    </source>
</evidence>
<feature type="transmembrane region" description="Helical" evidence="7">
    <location>
        <begin position="124"/>
        <end position="145"/>
    </location>
</feature>
<keyword evidence="10" id="KW-1185">Reference proteome</keyword>
<reference evidence="10" key="1">
    <citation type="submission" date="2016-02" db="EMBL/GenBank/DDBJ databases">
        <title>Draft genome sequence of Microdochium bolleyi, a fungal endophyte of beachgrass.</title>
        <authorList>
            <consortium name="DOE Joint Genome Institute"/>
            <person name="David A.S."/>
            <person name="May G."/>
            <person name="Haridas S."/>
            <person name="Lim J."/>
            <person name="Wang M."/>
            <person name="Labutti K."/>
            <person name="Lipzen A."/>
            <person name="Barry K."/>
            <person name="Grigoriev I.V."/>
        </authorList>
    </citation>
    <scope>NUCLEOTIDE SEQUENCE [LARGE SCALE GENOMIC DNA]</scope>
    <source>
        <strain evidence="10">J235TASD1</strain>
    </source>
</reference>
<evidence type="ECO:0000256" key="4">
    <source>
        <dbReference type="ARBA" id="ARBA00023136"/>
    </source>
</evidence>
<evidence type="ECO:0000313" key="9">
    <source>
        <dbReference type="EMBL" id="KXJ85567.1"/>
    </source>
</evidence>
<evidence type="ECO:0000256" key="5">
    <source>
        <dbReference type="ARBA" id="ARBA00038359"/>
    </source>
</evidence>
<gene>
    <name evidence="9" type="ORF">Micbo1qcDRAFT_237426</name>
</gene>
<evidence type="ECO:0000259" key="8">
    <source>
        <dbReference type="Pfam" id="PF20684"/>
    </source>
</evidence>